<dbReference type="PANTHER" id="PTHR43081:SF1">
    <property type="entry name" value="ADENYLATE CYCLASE, TERMINAL-DIFFERENTIATION SPECIFIC"/>
    <property type="match status" value="1"/>
</dbReference>
<feature type="non-terminal residue" evidence="3">
    <location>
        <position position="1"/>
    </location>
</feature>
<dbReference type="PANTHER" id="PTHR43081">
    <property type="entry name" value="ADENYLATE CYCLASE, TERMINAL-DIFFERENTIATION SPECIFIC-RELATED"/>
    <property type="match status" value="1"/>
</dbReference>
<dbReference type="InterPro" id="IPR050697">
    <property type="entry name" value="Adenylyl/Guanylyl_Cyclase_3/4"/>
</dbReference>
<comment type="caution">
    <text evidence="3">The sequence shown here is derived from an EMBL/GenBank/DDBJ whole genome shotgun (WGS) entry which is preliminary data.</text>
</comment>
<dbReference type="AlphaFoldDB" id="A0AAW2ZMR4"/>
<dbReference type="GO" id="GO:0006171">
    <property type="term" value="P:cAMP biosynthetic process"/>
    <property type="evidence" value="ECO:0007669"/>
    <property type="project" value="TreeGrafter"/>
</dbReference>
<keyword evidence="1" id="KW-1133">Transmembrane helix</keyword>
<gene>
    <name evidence="3" type="ORF">AKO1_009653</name>
</gene>
<dbReference type="SMART" id="SM00044">
    <property type="entry name" value="CYCc"/>
    <property type="match status" value="1"/>
</dbReference>
<dbReference type="GO" id="GO:0035556">
    <property type="term" value="P:intracellular signal transduction"/>
    <property type="evidence" value="ECO:0007669"/>
    <property type="project" value="InterPro"/>
</dbReference>
<keyword evidence="1" id="KW-0472">Membrane</keyword>
<dbReference type="Gene3D" id="3.30.70.1230">
    <property type="entry name" value="Nucleotide cyclase"/>
    <property type="match status" value="1"/>
</dbReference>
<evidence type="ECO:0000313" key="3">
    <source>
        <dbReference type="EMBL" id="KAL0490678.1"/>
    </source>
</evidence>
<sequence length="403" mass="44950">YKIDGQDIAVQVLNLTVSKTLDWAIIVVIPNQDIFGFVYSSNNVIYGVITGGLIVSIIAAIVLTLLITNPLSKLSNQMKDVSRMSLEMITENSSFLNEVYNIQMSFFSMVYALRSFKKYVPEAVIKNTMITNQVATLGLVSKDATYFFLDIVDFTSLSEALSPDDLLILIGGAMEELTNIIIENRGFVDKYIGDAIMALWNVPTKVDDAQVLAVTAAIRCTEKLKMMDDEFEERGLPKVRCRIGVHHGHALIGNFGSSQRLNYTALGDNVNLAARLEPLCKYYNVDVLISGETRNLIKHRIVCRAVDIVTVKGRSQETVIYEPLALKSEATTSHIAIETLSEEIIQDIKLMRTESAEKNIASAMCVEGYENDISLTMLRDRCITMKGRGEQKAFVNTFSEKHF</sequence>
<dbReference type="Pfam" id="PF00211">
    <property type="entry name" value="Guanylate_cyc"/>
    <property type="match status" value="1"/>
</dbReference>
<accession>A0AAW2ZMR4</accession>
<name>A0AAW2ZMR4_9EUKA</name>
<dbReference type="InterPro" id="IPR001054">
    <property type="entry name" value="A/G_cyclase"/>
</dbReference>
<feature type="transmembrane region" description="Helical" evidence="1">
    <location>
        <begin position="44"/>
        <end position="68"/>
    </location>
</feature>
<dbReference type="Proteomes" id="UP001431209">
    <property type="component" value="Unassembled WGS sequence"/>
</dbReference>
<reference evidence="3 4" key="1">
    <citation type="submission" date="2024-03" db="EMBL/GenBank/DDBJ databases">
        <title>The Acrasis kona genome and developmental transcriptomes reveal deep origins of eukaryotic multicellular pathways.</title>
        <authorList>
            <person name="Sheikh S."/>
            <person name="Fu C.-J."/>
            <person name="Brown M.W."/>
            <person name="Baldauf S.L."/>
        </authorList>
    </citation>
    <scope>NUCLEOTIDE SEQUENCE [LARGE SCALE GENOMIC DNA]</scope>
    <source>
        <strain evidence="3 4">ATCC MYA-3509</strain>
    </source>
</reference>
<evidence type="ECO:0000313" key="4">
    <source>
        <dbReference type="Proteomes" id="UP001431209"/>
    </source>
</evidence>
<dbReference type="InterPro" id="IPR029787">
    <property type="entry name" value="Nucleotide_cyclase"/>
</dbReference>
<protein>
    <recommendedName>
        <fullName evidence="2">Guanylate cyclase domain-containing protein</fullName>
    </recommendedName>
</protein>
<evidence type="ECO:0000259" key="2">
    <source>
        <dbReference type="PROSITE" id="PS50125"/>
    </source>
</evidence>
<dbReference type="SUPFAM" id="SSF55073">
    <property type="entry name" value="Nucleotide cyclase"/>
    <property type="match status" value="1"/>
</dbReference>
<dbReference type="CDD" id="cd07302">
    <property type="entry name" value="CHD"/>
    <property type="match status" value="1"/>
</dbReference>
<dbReference type="PROSITE" id="PS50125">
    <property type="entry name" value="GUANYLATE_CYCLASE_2"/>
    <property type="match status" value="1"/>
</dbReference>
<feature type="domain" description="Guanylate cyclase" evidence="2">
    <location>
        <begin position="145"/>
        <end position="277"/>
    </location>
</feature>
<organism evidence="3 4">
    <name type="scientific">Acrasis kona</name>
    <dbReference type="NCBI Taxonomy" id="1008807"/>
    <lineage>
        <taxon>Eukaryota</taxon>
        <taxon>Discoba</taxon>
        <taxon>Heterolobosea</taxon>
        <taxon>Tetramitia</taxon>
        <taxon>Eutetramitia</taxon>
        <taxon>Acrasidae</taxon>
        <taxon>Acrasis</taxon>
    </lineage>
</organism>
<dbReference type="EMBL" id="JAOPGA020001709">
    <property type="protein sequence ID" value="KAL0490678.1"/>
    <property type="molecule type" value="Genomic_DNA"/>
</dbReference>
<proteinExistence type="predicted"/>
<evidence type="ECO:0000256" key="1">
    <source>
        <dbReference type="SAM" id="Phobius"/>
    </source>
</evidence>
<keyword evidence="1" id="KW-0812">Transmembrane</keyword>
<keyword evidence="4" id="KW-1185">Reference proteome</keyword>